<gene>
    <name evidence="1" type="ORF">G4P54_01910</name>
</gene>
<dbReference type="KEGG" id="bteq:G4P54_01910"/>
<dbReference type="Proteomes" id="UP000501914">
    <property type="component" value="Chromosome"/>
</dbReference>
<dbReference type="AlphaFoldDB" id="A0A6H0WDT2"/>
<dbReference type="Pfam" id="PF11345">
    <property type="entry name" value="DUF3147"/>
    <property type="match status" value="1"/>
</dbReference>
<keyword evidence="2" id="KW-1185">Reference proteome</keyword>
<reference evidence="1 2" key="1">
    <citation type="submission" date="2020-02" db="EMBL/GenBank/DDBJ databases">
        <title>Genome sequencing, annotation and comparative genomic analysis of Bacillus tequilensis EA-CB0015, an effective biological control agent against Pseudocercospora fijiensis in banana plants.</title>
        <authorList>
            <person name="Cuellar-Gaviria T.Z."/>
            <person name="Ju K.-S."/>
            <person name="Villegas-Escobar V."/>
        </authorList>
    </citation>
    <scope>NUCLEOTIDE SEQUENCE [LARGE SCALE GENOMIC DNA]</scope>
    <source>
        <strain evidence="1 2">EA-CB0015</strain>
    </source>
</reference>
<proteinExistence type="predicted"/>
<dbReference type="EMBL" id="CP048852">
    <property type="protein sequence ID" value="QIW78680.1"/>
    <property type="molecule type" value="Genomic_DNA"/>
</dbReference>
<evidence type="ECO:0000313" key="1">
    <source>
        <dbReference type="EMBL" id="QIW78680.1"/>
    </source>
</evidence>
<evidence type="ECO:0000313" key="2">
    <source>
        <dbReference type="Proteomes" id="UP000501914"/>
    </source>
</evidence>
<accession>A0A6H0WDT2</accession>
<sequence length="113" mass="12361">MAVLSKIIISALIIGFVTEISKRHPTYGGIIAALPLVSLLSLCWMQIQGEKTAQLSQFASGVLTGIPATVCFLVILAFLLKIHVPFWLALCAGILGWVVCLWMQKFFLNILCN</sequence>
<dbReference type="RefSeq" id="WP_024715490.1">
    <property type="nucleotide sequence ID" value="NZ_CP048852.1"/>
</dbReference>
<dbReference type="InterPro" id="IPR021493">
    <property type="entry name" value="DUF3147"/>
</dbReference>
<organism evidence="1 2">
    <name type="scientific">Bacillus tequilensis</name>
    <dbReference type="NCBI Taxonomy" id="227866"/>
    <lineage>
        <taxon>Bacteria</taxon>
        <taxon>Bacillati</taxon>
        <taxon>Bacillota</taxon>
        <taxon>Bacilli</taxon>
        <taxon>Bacillales</taxon>
        <taxon>Bacillaceae</taxon>
        <taxon>Bacillus</taxon>
    </lineage>
</organism>
<name>A0A6H0WDT2_9BACI</name>
<dbReference type="NCBIfam" id="NF006750">
    <property type="entry name" value="PRK09272.1-3"/>
    <property type="match status" value="1"/>
</dbReference>
<dbReference type="OrthoDB" id="5397294at2"/>
<protein>
    <submittedName>
        <fullName evidence="1">DUF3147 family protein</fullName>
    </submittedName>
</protein>